<reference evidence="11" key="1">
    <citation type="submission" date="2020-05" db="EMBL/GenBank/DDBJ databases">
        <title>Chitinophaga laudate sp. nov., isolated from a tropical peat swamp.</title>
        <authorList>
            <person name="Goh C.B.S."/>
            <person name="Lee M.S."/>
            <person name="Parimannan S."/>
            <person name="Pasbakhsh P."/>
            <person name="Yule C.M."/>
            <person name="Rajandas H."/>
            <person name="Loke S."/>
            <person name="Croft L."/>
            <person name="Tan J.B.L."/>
        </authorList>
    </citation>
    <scope>NUCLEOTIDE SEQUENCE</scope>
    <source>
        <strain evidence="11">Mgbs1</strain>
    </source>
</reference>
<feature type="transmembrane region" description="Helical" evidence="8">
    <location>
        <begin position="20"/>
        <end position="45"/>
    </location>
</feature>
<evidence type="ECO:0000313" key="11">
    <source>
        <dbReference type="EMBL" id="NSL90999.1"/>
    </source>
</evidence>
<dbReference type="PROSITE" id="PS50893">
    <property type="entry name" value="ABC_TRANSPORTER_2"/>
    <property type="match status" value="1"/>
</dbReference>
<evidence type="ECO:0000256" key="8">
    <source>
        <dbReference type="SAM" id="Phobius"/>
    </source>
</evidence>
<evidence type="ECO:0000256" key="2">
    <source>
        <dbReference type="ARBA" id="ARBA00022448"/>
    </source>
</evidence>
<dbReference type="EMBL" id="RIAR02000001">
    <property type="protein sequence ID" value="NSL90999.1"/>
    <property type="molecule type" value="Genomic_DNA"/>
</dbReference>
<dbReference type="InterPro" id="IPR027417">
    <property type="entry name" value="P-loop_NTPase"/>
</dbReference>
<dbReference type="InterPro" id="IPR036640">
    <property type="entry name" value="ABC1_TM_sf"/>
</dbReference>
<feature type="transmembrane region" description="Helical" evidence="8">
    <location>
        <begin position="57"/>
        <end position="75"/>
    </location>
</feature>
<dbReference type="PANTHER" id="PTHR43553">
    <property type="entry name" value="HEAVY METAL TRANSPORTER"/>
    <property type="match status" value="1"/>
</dbReference>
<keyword evidence="2" id="KW-0813">Transport</keyword>
<dbReference type="GO" id="GO:0140359">
    <property type="term" value="F:ABC-type transporter activity"/>
    <property type="evidence" value="ECO:0007669"/>
    <property type="project" value="InterPro"/>
</dbReference>
<accession>A0A9Q5DA80</accession>
<organism evidence="11 12">
    <name type="scientific">Chitinophaga solisilvae</name>
    <dbReference type="NCBI Taxonomy" id="1233460"/>
    <lineage>
        <taxon>Bacteria</taxon>
        <taxon>Pseudomonadati</taxon>
        <taxon>Bacteroidota</taxon>
        <taxon>Chitinophagia</taxon>
        <taxon>Chitinophagales</taxon>
        <taxon>Chitinophagaceae</taxon>
        <taxon>Chitinophaga</taxon>
    </lineage>
</organism>
<dbReference type="InterPro" id="IPR005898">
    <property type="entry name" value="Cyc_pep_transpt_SyrD/YojI"/>
</dbReference>
<protein>
    <submittedName>
        <fullName evidence="11">Cyclic peptide export ABC transporter</fullName>
    </submittedName>
</protein>
<dbReference type="InterPro" id="IPR017871">
    <property type="entry name" value="ABC_transporter-like_CS"/>
</dbReference>
<keyword evidence="7 8" id="KW-0472">Membrane</keyword>
<sequence length="559" mass="63278">MKKLLQLILPVTGKTGILKYLFLGTVTGLCGFLFINAMTRVIGIMMADNFTFIRKEYLIAFASIILVYVWARRTLALTSMNLSLRITWHLRKQILALVLNANYRQVASRVPRIQTAILNDVNALTNASLSAIDFCIAVIMAFSCFIYLATISLVLFGITITAAGAGVAIYYVSARKNMKNLEKARKLENLFQTNLNAMLHGFKEIYMEPRKGSFFYDQKICTNANESFRHSVWAISGFINNQMIGQVLFYLLVSSVLLIFSVVLHIPPPRVVSFVLTLLFLQGSLETIMVQLTTLARARVAADQLLGLKAELEALASRKQPPVWHHFGEPFQQLTVRDLTFEYTPEGEGAAFRIGSLNLDIGKGETIFIYGGNGSGKTTFIFTLLGLCLPDAGQIAVNGVPVTEDNYEAYKTQFAVIFSNFYLFNEILSTEEPDPEKWQYYLHLFELEGKVELKDNRLTTTELSAGQRKRLALIVALMEGKPLLILDEWAADQDPYFRKKFYTVILPLLNREGFTILAITHDDRYYHCANKLYKMQEGKIIEEDLQLYNYLVPDEKNLS</sequence>
<dbReference type="InterPro" id="IPR003439">
    <property type="entry name" value="ABC_transporter-like_ATP-bd"/>
</dbReference>
<evidence type="ECO:0000256" key="3">
    <source>
        <dbReference type="ARBA" id="ARBA00022692"/>
    </source>
</evidence>
<dbReference type="SMART" id="SM00382">
    <property type="entry name" value="AAA"/>
    <property type="match status" value="1"/>
</dbReference>
<dbReference type="SUPFAM" id="SSF52540">
    <property type="entry name" value="P-loop containing nucleoside triphosphate hydrolases"/>
    <property type="match status" value="1"/>
</dbReference>
<dbReference type="NCBIfam" id="TIGR01194">
    <property type="entry name" value="cyc_pep_trnsptr"/>
    <property type="match status" value="1"/>
</dbReference>
<feature type="transmembrane region" description="Helical" evidence="8">
    <location>
        <begin position="154"/>
        <end position="173"/>
    </location>
</feature>
<dbReference type="PROSITE" id="PS00211">
    <property type="entry name" value="ABC_TRANSPORTER_1"/>
    <property type="match status" value="1"/>
</dbReference>
<dbReference type="PANTHER" id="PTHR43553:SF11">
    <property type="entry name" value="ABC TRANSPORTER ATP-BINDING_PERMEASE PROTEIN YOJI"/>
    <property type="match status" value="1"/>
</dbReference>
<dbReference type="GO" id="GO:0016887">
    <property type="term" value="F:ATP hydrolysis activity"/>
    <property type="evidence" value="ECO:0007669"/>
    <property type="project" value="InterPro"/>
</dbReference>
<evidence type="ECO:0000313" key="12">
    <source>
        <dbReference type="Proteomes" id="UP000281028"/>
    </source>
</evidence>
<comment type="caution">
    <text evidence="11">The sequence shown here is derived from an EMBL/GenBank/DDBJ whole genome shotgun (WGS) entry which is preliminary data.</text>
</comment>
<feature type="domain" description="ABC transmembrane type-1" evidence="10">
    <location>
        <begin position="21"/>
        <end position="297"/>
    </location>
</feature>
<keyword evidence="4" id="KW-0547">Nucleotide-binding</keyword>
<feature type="domain" description="ABC transporter" evidence="9">
    <location>
        <begin position="334"/>
        <end position="559"/>
    </location>
</feature>
<dbReference type="GO" id="GO:0005524">
    <property type="term" value="F:ATP binding"/>
    <property type="evidence" value="ECO:0007669"/>
    <property type="project" value="UniProtKB-KW"/>
</dbReference>
<keyword evidence="12" id="KW-1185">Reference proteome</keyword>
<dbReference type="Pfam" id="PF00005">
    <property type="entry name" value="ABC_tran"/>
    <property type="match status" value="1"/>
</dbReference>
<dbReference type="InterPro" id="IPR050095">
    <property type="entry name" value="ECF_ABC_transporter_ATP-bd"/>
</dbReference>
<name>A0A9Q5DA80_9BACT</name>
<feature type="transmembrane region" description="Helical" evidence="8">
    <location>
        <begin position="127"/>
        <end position="148"/>
    </location>
</feature>
<dbReference type="Gene3D" id="1.20.1560.10">
    <property type="entry name" value="ABC transporter type 1, transmembrane domain"/>
    <property type="match status" value="1"/>
</dbReference>
<feature type="transmembrane region" description="Helical" evidence="8">
    <location>
        <begin position="247"/>
        <end position="266"/>
    </location>
</feature>
<dbReference type="OrthoDB" id="846150at2"/>
<dbReference type="InterPro" id="IPR011527">
    <property type="entry name" value="ABC1_TM_dom"/>
</dbReference>
<gene>
    <name evidence="11" type="ORF">ECE50_029510</name>
</gene>
<evidence type="ECO:0000256" key="6">
    <source>
        <dbReference type="ARBA" id="ARBA00022989"/>
    </source>
</evidence>
<evidence type="ECO:0000256" key="7">
    <source>
        <dbReference type="ARBA" id="ARBA00023136"/>
    </source>
</evidence>
<dbReference type="Gene3D" id="3.40.50.300">
    <property type="entry name" value="P-loop containing nucleotide triphosphate hydrolases"/>
    <property type="match status" value="1"/>
</dbReference>
<dbReference type="GO" id="GO:1904680">
    <property type="term" value="F:peptide transmembrane transporter activity"/>
    <property type="evidence" value="ECO:0007669"/>
    <property type="project" value="InterPro"/>
</dbReference>
<proteinExistence type="predicted"/>
<dbReference type="Proteomes" id="UP000281028">
    <property type="component" value="Unassembled WGS sequence"/>
</dbReference>
<dbReference type="InterPro" id="IPR003593">
    <property type="entry name" value="AAA+_ATPase"/>
</dbReference>
<keyword evidence="3 8" id="KW-0812">Transmembrane</keyword>
<evidence type="ECO:0000256" key="4">
    <source>
        <dbReference type="ARBA" id="ARBA00022741"/>
    </source>
</evidence>
<dbReference type="AlphaFoldDB" id="A0A9Q5DA80"/>
<comment type="subcellular location">
    <subcellularLocation>
        <location evidence="1">Cell membrane</location>
        <topology evidence="1">Multi-pass membrane protein</topology>
    </subcellularLocation>
</comment>
<keyword evidence="5" id="KW-0067">ATP-binding</keyword>
<keyword evidence="6 8" id="KW-1133">Transmembrane helix</keyword>
<evidence type="ECO:0000259" key="9">
    <source>
        <dbReference type="PROSITE" id="PS50893"/>
    </source>
</evidence>
<dbReference type="GO" id="GO:0015833">
    <property type="term" value="P:peptide transport"/>
    <property type="evidence" value="ECO:0007669"/>
    <property type="project" value="InterPro"/>
</dbReference>
<dbReference type="GO" id="GO:0043190">
    <property type="term" value="C:ATP-binding cassette (ABC) transporter complex"/>
    <property type="evidence" value="ECO:0007669"/>
    <property type="project" value="TreeGrafter"/>
</dbReference>
<evidence type="ECO:0000259" key="10">
    <source>
        <dbReference type="PROSITE" id="PS50929"/>
    </source>
</evidence>
<dbReference type="SUPFAM" id="SSF90123">
    <property type="entry name" value="ABC transporter transmembrane region"/>
    <property type="match status" value="1"/>
</dbReference>
<evidence type="ECO:0000256" key="5">
    <source>
        <dbReference type="ARBA" id="ARBA00022840"/>
    </source>
</evidence>
<evidence type="ECO:0000256" key="1">
    <source>
        <dbReference type="ARBA" id="ARBA00004651"/>
    </source>
</evidence>
<dbReference type="PROSITE" id="PS50929">
    <property type="entry name" value="ABC_TM1F"/>
    <property type="match status" value="1"/>
</dbReference>